<keyword evidence="10" id="KW-0472">Membrane</keyword>
<dbReference type="SMART" id="SM00387">
    <property type="entry name" value="HATPase_c"/>
    <property type="match status" value="1"/>
</dbReference>
<feature type="domain" description="PAC" evidence="13">
    <location>
        <begin position="547"/>
        <end position="601"/>
    </location>
</feature>
<proteinExistence type="predicted"/>
<keyword evidence="9" id="KW-0175">Coiled coil</keyword>
<dbReference type="SUPFAM" id="SSF55785">
    <property type="entry name" value="PYP-like sensor domain (PAS domain)"/>
    <property type="match status" value="3"/>
</dbReference>
<dbReference type="PROSITE" id="PS50109">
    <property type="entry name" value="HIS_KIN"/>
    <property type="match status" value="1"/>
</dbReference>
<keyword evidence="3" id="KW-0597">Phosphoprotein</keyword>
<sequence length="1017" mass="112440">MSASIQRRSALVGLALVGLLSAFSIAAAETRWPSGTRIDHDGNRKNLLVFIHPRCRCSRNILDHVLSVTETTGVPTKTTFVFYCPVGQPHEWAKNELWDRLDDDVRHTLLVDRGGIEAERFNASSSGHCLLFDNNRRLLFSGGLVAGKDGMPSPPALDALGTHLSGRREAVSAFPVVGCDLQEQSFLSEYDFFTNYGNYMPRIHCLQTAEGRPDWAWIVTLIVLNITVLVGYAKIMRTWRACYLAEEERDRDPKLMDLAWIFFFCGISGYGISTVIFFWPAYRLLALFLLLLAIVTWRFAYDLKPFEESFSAKRVGRQTRESLEEEIAESVARESESREAYRVSQAILDSLPSHVCILNTRGEVILTNARWNRFAVNNGGDEAYLLANYLDICRSATGECRSNALALAEAIERIISEGSGSYTAEYACHSEHQQRWFEVCVMPVEKHLEGATIVTHTDITSRVLAEKEAQAQREEAERLALVAKYTDNAVVITDHEVRIEWVNDGFTRLTGFTLDEVRGKVPGEVLQGVNTDQSTVEFMAERISRKQGFDVEIVNYSKAGKEYWLAMEVRPIEDANGKVNKFIAIESDITDRKRREQELADLNRELSEQNEVICTERRLLTTIIDSLPQAIFWKDQSSTYVGCNSVFAELVGMRSPADIAGRTDFDLAWSQDDALQYAANDREVIAGEQVMVNVEQTQSLSCGTQKTIWTSKTPLFDEHGAIVGLVGAFADITNQKQIERRLAQAEKLESIGRLASGVAHEINTPMQFIGCNVSYLSRIVEQWTGLQTAVSALLNSEGSGGLERLRETLPSEDILRSSEEALADCRLGVERVSEIIGAMKEFAHPGSDDSMPFDINRSIQNAATLTKNATKQHAVVELDLAECGLVQGSASSMSQALVNLIVNAADAIEEASDGGIVPGHITISTRQFEDRVVVRVVDTGCGMSSEVAARAFDPFFTTKGVGKGSGQGLAIAYNAVVEKCGGEIKVDSNPGEGTTFTISLPVAYHEDSLMKVSSVTS</sequence>
<keyword evidence="10" id="KW-1133">Transmembrane helix</keyword>
<dbReference type="PRINTS" id="PR00344">
    <property type="entry name" value="BCTRLSENSOR"/>
</dbReference>
<dbReference type="InterPro" id="IPR036097">
    <property type="entry name" value="HisK_dim/P_sf"/>
</dbReference>
<feature type="domain" description="PAS" evidence="12">
    <location>
        <begin position="475"/>
        <end position="520"/>
    </location>
</feature>
<keyword evidence="6 14" id="KW-0418">Kinase</keyword>
<accession>A0A518K8I5</accession>
<dbReference type="Gene3D" id="3.30.450.20">
    <property type="entry name" value="PAS domain"/>
    <property type="match status" value="3"/>
</dbReference>
<keyword evidence="8" id="KW-0902">Two-component regulatory system</keyword>
<dbReference type="SUPFAM" id="SSF47384">
    <property type="entry name" value="Homodimeric domain of signal transducing histidine kinase"/>
    <property type="match status" value="1"/>
</dbReference>
<keyword evidence="10" id="KW-0812">Transmembrane</keyword>
<dbReference type="InterPro" id="IPR005467">
    <property type="entry name" value="His_kinase_dom"/>
</dbReference>
<evidence type="ECO:0000259" key="12">
    <source>
        <dbReference type="PROSITE" id="PS50112"/>
    </source>
</evidence>
<feature type="transmembrane region" description="Helical" evidence="10">
    <location>
        <begin position="255"/>
        <end position="278"/>
    </location>
</feature>
<evidence type="ECO:0000259" key="11">
    <source>
        <dbReference type="PROSITE" id="PS50109"/>
    </source>
</evidence>
<keyword evidence="7" id="KW-0067">ATP-binding</keyword>
<dbReference type="InterPro" id="IPR035965">
    <property type="entry name" value="PAS-like_dom_sf"/>
</dbReference>
<dbReference type="KEGG" id="bmei:Spa11_22990"/>
<dbReference type="NCBIfam" id="TIGR00229">
    <property type="entry name" value="sensory_box"/>
    <property type="match status" value="2"/>
</dbReference>
<protein>
    <recommendedName>
        <fullName evidence="2">histidine kinase</fullName>
        <ecNumber evidence="2">2.7.13.3</ecNumber>
    </recommendedName>
</protein>
<gene>
    <name evidence="14" type="primary">kinE_3</name>
    <name evidence="14" type="ORF">Spa11_22990</name>
</gene>
<keyword evidence="5" id="KW-0547">Nucleotide-binding</keyword>
<evidence type="ECO:0000256" key="1">
    <source>
        <dbReference type="ARBA" id="ARBA00000085"/>
    </source>
</evidence>
<dbReference type="InterPro" id="IPR003661">
    <property type="entry name" value="HisK_dim/P_dom"/>
</dbReference>
<evidence type="ECO:0000256" key="7">
    <source>
        <dbReference type="ARBA" id="ARBA00022840"/>
    </source>
</evidence>
<dbReference type="PROSITE" id="PS50112">
    <property type="entry name" value="PAS"/>
    <property type="match status" value="1"/>
</dbReference>
<keyword evidence="4 14" id="KW-0808">Transferase</keyword>
<dbReference type="Pfam" id="PF08448">
    <property type="entry name" value="PAS_4"/>
    <property type="match status" value="1"/>
</dbReference>
<dbReference type="CDD" id="cd00130">
    <property type="entry name" value="PAS"/>
    <property type="match status" value="1"/>
</dbReference>
<dbReference type="PROSITE" id="PS50113">
    <property type="entry name" value="PAC"/>
    <property type="match status" value="2"/>
</dbReference>
<dbReference type="Pfam" id="PF02518">
    <property type="entry name" value="HATPase_c"/>
    <property type="match status" value="1"/>
</dbReference>
<dbReference type="GO" id="GO:0000155">
    <property type="term" value="F:phosphorelay sensor kinase activity"/>
    <property type="evidence" value="ECO:0007669"/>
    <property type="project" value="InterPro"/>
</dbReference>
<dbReference type="EC" id="2.7.13.3" evidence="2"/>
<evidence type="ECO:0000256" key="6">
    <source>
        <dbReference type="ARBA" id="ARBA00022777"/>
    </source>
</evidence>
<keyword evidence="15" id="KW-1185">Reference proteome</keyword>
<evidence type="ECO:0000256" key="3">
    <source>
        <dbReference type="ARBA" id="ARBA00022553"/>
    </source>
</evidence>
<dbReference type="Gene3D" id="1.10.287.130">
    <property type="match status" value="1"/>
</dbReference>
<dbReference type="SMART" id="SM00091">
    <property type="entry name" value="PAS"/>
    <property type="match status" value="2"/>
</dbReference>
<feature type="domain" description="Histidine kinase" evidence="11">
    <location>
        <begin position="757"/>
        <end position="1004"/>
    </location>
</feature>
<evidence type="ECO:0000256" key="4">
    <source>
        <dbReference type="ARBA" id="ARBA00022679"/>
    </source>
</evidence>
<dbReference type="SUPFAM" id="SSF55874">
    <property type="entry name" value="ATPase domain of HSP90 chaperone/DNA topoisomerase II/histidine kinase"/>
    <property type="match status" value="1"/>
</dbReference>
<dbReference type="EMBL" id="CP036349">
    <property type="protein sequence ID" value="QDV74100.1"/>
    <property type="molecule type" value="Genomic_DNA"/>
</dbReference>
<dbReference type="InterPro" id="IPR036890">
    <property type="entry name" value="HATPase_C_sf"/>
</dbReference>
<feature type="transmembrane region" description="Helical" evidence="10">
    <location>
        <begin position="215"/>
        <end position="235"/>
    </location>
</feature>
<dbReference type="SMART" id="SM00086">
    <property type="entry name" value="PAC"/>
    <property type="match status" value="2"/>
</dbReference>
<evidence type="ECO:0000256" key="10">
    <source>
        <dbReference type="SAM" id="Phobius"/>
    </source>
</evidence>
<organism evidence="14 15">
    <name type="scientific">Botrimarina mediterranea</name>
    <dbReference type="NCBI Taxonomy" id="2528022"/>
    <lineage>
        <taxon>Bacteria</taxon>
        <taxon>Pseudomonadati</taxon>
        <taxon>Planctomycetota</taxon>
        <taxon>Planctomycetia</taxon>
        <taxon>Pirellulales</taxon>
        <taxon>Lacipirellulaceae</taxon>
        <taxon>Botrimarina</taxon>
    </lineage>
</organism>
<feature type="coiled-coil region" evidence="9">
    <location>
        <begin position="585"/>
        <end position="612"/>
    </location>
</feature>
<feature type="domain" description="PAC" evidence="13">
    <location>
        <begin position="688"/>
        <end position="744"/>
    </location>
</feature>
<evidence type="ECO:0000256" key="9">
    <source>
        <dbReference type="SAM" id="Coils"/>
    </source>
</evidence>
<evidence type="ECO:0000256" key="2">
    <source>
        <dbReference type="ARBA" id="ARBA00012438"/>
    </source>
</evidence>
<dbReference type="InterPro" id="IPR000700">
    <property type="entry name" value="PAS-assoc_C"/>
</dbReference>
<evidence type="ECO:0000259" key="13">
    <source>
        <dbReference type="PROSITE" id="PS50113"/>
    </source>
</evidence>
<dbReference type="Proteomes" id="UP000316426">
    <property type="component" value="Chromosome"/>
</dbReference>
<dbReference type="Gene3D" id="3.30.565.10">
    <property type="entry name" value="Histidine kinase-like ATPase, C-terminal domain"/>
    <property type="match status" value="1"/>
</dbReference>
<dbReference type="InterPro" id="IPR004358">
    <property type="entry name" value="Sig_transdc_His_kin-like_C"/>
</dbReference>
<dbReference type="InterPro" id="IPR013656">
    <property type="entry name" value="PAS_4"/>
</dbReference>
<dbReference type="CDD" id="cd00082">
    <property type="entry name" value="HisKA"/>
    <property type="match status" value="1"/>
</dbReference>
<dbReference type="GO" id="GO:0005524">
    <property type="term" value="F:ATP binding"/>
    <property type="evidence" value="ECO:0007669"/>
    <property type="project" value="UniProtKB-KW"/>
</dbReference>
<dbReference type="Pfam" id="PF13426">
    <property type="entry name" value="PAS_9"/>
    <property type="match status" value="1"/>
</dbReference>
<dbReference type="InterPro" id="IPR003594">
    <property type="entry name" value="HATPase_dom"/>
</dbReference>
<dbReference type="AlphaFoldDB" id="A0A518K8I5"/>
<evidence type="ECO:0000256" key="5">
    <source>
        <dbReference type="ARBA" id="ARBA00022741"/>
    </source>
</evidence>
<dbReference type="PANTHER" id="PTHR43065">
    <property type="entry name" value="SENSOR HISTIDINE KINASE"/>
    <property type="match status" value="1"/>
</dbReference>
<dbReference type="PANTHER" id="PTHR43065:SF46">
    <property type="entry name" value="C4-DICARBOXYLATE TRANSPORT SENSOR PROTEIN DCTB"/>
    <property type="match status" value="1"/>
</dbReference>
<evidence type="ECO:0000256" key="8">
    <source>
        <dbReference type="ARBA" id="ARBA00023012"/>
    </source>
</evidence>
<evidence type="ECO:0000313" key="14">
    <source>
        <dbReference type="EMBL" id="QDV74100.1"/>
    </source>
</evidence>
<name>A0A518K8I5_9BACT</name>
<evidence type="ECO:0000313" key="15">
    <source>
        <dbReference type="Proteomes" id="UP000316426"/>
    </source>
</evidence>
<comment type="catalytic activity">
    <reaction evidence="1">
        <text>ATP + protein L-histidine = ADP + protein N-phospho-L-histidine.</text>
        <dbReference type="EC" id="2.7.13.3"/>
    </reaction>
</comment>
<dbReference type="InterPro" id="IPR000014">
    <property type="entry name" value="PAS"/>
</dbReference>
<reference evidence="14 15" key="1">
    <citation type="submission" date="2019-02" db="EMBL/GenBank/DDBJ databases">
        <title>Deep-cultivation of Planctomycetes and their phenomic and genomic characterization uncovers novel biology.</title>
        <authorList>
            <person name="Wiegand S."/>
            <person name="Jogler M."/>
            <person name="Boedeker C."/>
            <person name="Pinto D."/>
            <person name="Vollmers J."/>
            <person name="Rivas-Marin E."/>
            <person name="Kohn T."/>
            <person name="Peeters S.H."/>
            <person name="Heuer A."/>
            <person name="Rast P."/>
            <person name="Oberbeckmann S."/>
            <person name="Bunk B."/>
            <person name="Jeske O."/>
            <person name="Meyerdierks A."/>
            <person name="Storesund J.E."/>
            <person name="Kallscheuer N."/>
            <person name="Luecker S."/>
            <person name="Lage O.M."/>
            <person name="Pohl T."/>
            <person name="Merkel B.J."/>
            <person name="Hornburger P."/>
            <person name="Mueller R.-W."/>
            <person name="Bruemmer F."/>
            <person name="Labrenz M."/>
            <person name="Spormann A.M."/>
            <person name="Op den Camp H."/>
            <person name="Overmann J."/>
            <person name="Amann R."/>
            <person name="Jetten M.S.M."/>
            <person name="Mascher T."/>
            <person name="Medema M.H."/>
            <person name="Devos D.P."/>
            <person name="Kaster A.-K."/>
            <person name="Ovreas L."/>
            <person name="Rohde M."/>
            <person name="Galperin M.Y."/>
            <person name="Jogler C."/>
        </authorList>
    </citation>
    <scope>NUCLEOTIDE SEQUENCE [LARGE SCALE GENOMIC DNA]</scope>
    <source>
        <strain evidence="14 15">Spa11</strain>
    </source>
</reference>
<dbReference type="InterPro" id="IPR001610">
    <property type="entry name" value="PAC"/>
</dbReference>